<sequence length="294" mass="31398">MTESTSGTRTTKKAIGRYGVWSTGLRSEDPARRGEIAETAAELEELGYGAAWLGGSSAPRHASPLLGATSRLVVGTSIQSIWQYEADESAAAFAELESSHPGRFVLGLGVSHAKLTDQYRRPYSALVAYLDALDKAGVPAGRRVLAALGPRTLELSGDRAAGAIPYLVTPEHTASARELLGDGPLLAPEFAVVPEADPARARALARGHLALYLSLPNYTGNFLRLGFAEDDLTGGGSDRLVDALYAWGDEERIRDRVEAFHRAGADHVAIQVVDAGARDDLPREAWRRLAAVLM</sequence>
<dbReference type="InterPro" id="IPR036661">
    <property type="entry name" value="Luciferase-like_sf"/>
</dbReference>
<dbReference type="Pfam" id="PF00296">
    <property type="entry name" value="Bac_luciferase"/>
    <property type="match status" value="1"/>
</dbReference>
<dbReference type="AlphaFoldDB" id="A0A5N8VV25"/>
<keyword evidence="3" id="KW-1185">Reference proteome</keyword>
<dbReference type="PANTHER" id="PTHR30137:SF18">
    <property type="entry name" value="CONSERVED PROTEIN"/>
    <property type="match status" value="1"/>
</dbReference>
<name>A0A5N8VV25_9ACTN</name>
<proteinExistence type="predicted"/>
<comment type="caution">
    <text evidence="2">The sequence shown here is derived from an EMBL/GenBank/DDBJ whole genome shotgun (WGS) entry which is preliminary data.</text>
</comment>
<feature type="domain" description="Luciferase-like" evidence="1">
    <location>
        <begin position="31"/>
        <end position="115"/>
    </location>
</feature>
<dbReference type="EMBL" id="VJZD01000384">
    <property type="protein sequence ID" value="MPY37898.1"/>
    <property type="molecule type" value="Genomic_DNA"/>
</dbReference>
<accession>A0A5N8VV25</accession>
<evidence type="ECO:0000313" key="3">
    <source>
        <dbReference type="Proteomes" id="UP000325849"/>
    </source>
</evidence>
<dbReference type="InterPro" id="IPR050766">
    <property type="entry name" value="Bact_Lucif_Oxidored"/>
</dbReference>
<dbReference type="PANTHER" id="PTHR30137">
    <property type="entry name" value="LUCIFERASE-LIKE MONOOXYGENASE"/>
    <property type="match status" value="1"/>
</dbReference>
<protein>
    <submittedName>
        <fullName evidence="2">LLM class F420-dependent oxidoreductase</fullName>
    </submittedName>
</protein>
<dbReference type="RefSeq" id="WP_152895448.1">
    <property type="nucleotide sequence ID" value="NZ_VJZD01000384.1"/>
</dbReference>
<dbReference type="Gene3D" id="3.20.20.30">
    <property type="entry name" value="Luciferase-like domain"/>
    <property type="match status" value="2"/>
</dbReference>
<evidence type="ECO:0000259" key="1">
    <source>
        <dbReference type="Pfam" id="PF00296"/>
    </source>
</evidence>
<reference evidence="2 3" key="1">
    <citation type="submission" date="2019-07" db="EMBL/GenBank/DDBJ databases">
        <title>New species of Amycolatopsis and Streptomyces.</title>
        <authorList>
            <person name="Duangmal K."/>
            <person name="Teo W.F.A."/>
            <person name="Lipun K."/>
        </authorList>
    </citation>
    <scope>NUCLEOTIDE SEQUENCE [LARGE SCALE GENOMIC DNA]</scope>
    <source>
        <strain evidence="2 3">NBRC 109810</strain>
    </source>
</reference>
<organism evidence="2 3">
    <name type="scientific">Streptomyces adustus</name>
    <dbReference type="NCBI Taxonomy" id="1609272"/>
    <lineage>
        <taxon>Bacteria</taxon>
        <taxon>Bacillati</taxon>
        <taxon>Actinomycetota</taxon>
        <taxon>Actinomycetes</taxon>
        <taxon>Kitasatosporales</taxon>
        <taxon>Streptomycetaceae</taxon>
        <taxon>Streptomyces</taxon>
    </lineage>
</organism>
<dbReference type="GO" id="GO:0016705">
    <property type="term" value="F:oxidoreductase activity, acting on paired donors, with incorporation or reduction of molecular oxygen"/>
    <property type="evidence" value="ECO:0007669"/>
    <property type="project" value="InterPro"/>
</dbReference>
<dbReference type="InterPro" id="IPR019922">
    <property type="entry name" value="Lucif-like_OxRdatse_MSMEG_4141"/>
</dbReference>
<evidence type="ECO:0000313" key="2">
    <source>
        <dbReference type="EMBL" id="MPY37898.1"/>
    </source>
</evidence>
<gene>
    <name evidence="2" type="ORF">FNH09_43835</name>
</gene>
<dbReference type="InterPro" id="IPR011251">
    <property type="entry name" value="Luciferase-like_dom"/>
</dbReference>
<dbReference type="Proteomes" id="UP000325849">
    <property type="component" value="Unassembled WGS sequence"/>
</dbReference>
<dbReference type="GO" id="GO:0005829">
    <property type="term" value="C:cytosol"/>
    <property type="evidence" value="ECO:0007669"/>
    <property type="project" value="TreeGrafter"/>
</dbReference>
<dbReference type="SUPFAM" id="SSF51679">
    <property type="entry name" value="Bacterial luciferase-like"/>
    <property type="match status" value="1"/>
</dbReference>
<dbReference type="OrthoDB" id="4760590at2"/>
<dbReference type="NCBIfam" id="TIGR03620">
    <property type="entry name" value="F420_MSMEG_4141"/>
    <property type="match status" value="1"/>
</dbReference>